<accession>A0A1F7VI05</accession>
<name>A0A1F7VI05_9BACT</name>
<dbReference type="AlphaFoldDB" id="A0A1F7VI05"/>
<dbReference type="Proteomes" id="UP000177574">
    <property type="component" value="Unassembled WGS sequence"/>
</dbReference>
<organism evidence="1 2">
    <name type="scientific">Candidatus Uhrbacteria bacterium RIFCSPLOWO2_02_FULL_53_10</name>
    <dbReference type="NCBI Taxonomy" id="1802411"/>
    <lineage>
        <taxon>Bacteria</taxon>
        <taxon>Candidatus Uhriibacteriota</taxon>
    </lineage>
</organism>
<evidence type="ECO:0000313" key="2">
    <source>
        <dbReference type="Proteomes" id="UP000177574"/>
    </source>
</evidence>
<evidence type="ECO:0000313" key="1">
    <source>
        <dbReference type="EMBL" id="OGL89607.1"/>
    </source>
</evidence>
<gene>
    <name evidence="1" type="ORF">A3I45_00175</name>
</gene>
<protein>
    <submittedName>
        <fullName evidence="1">Uncharacterized protein</fullName>
    </submittedName>
</protein>
<proteinExistence type="predicted"/>
<comment type="caution">
    <text evidence="1">The sequence shown here is derived from an EMBL/GenBank/DDBJ whole genome shotgun (WGS) entry which is preliminary data.</text>
</comment>
<reference evidence="1 2" key="1">
    <citation type="journal article" date="2016" name="Nat. Commun.">
        <title>Thousands of microbial genomes shed light on interconnected biogeochemical processes in an aquifer system.</title>
        <authorList>
            <person name="Anantharaman K."/>
            <person name="Brown C.T."/>
            <person name="Hug L.A."/>
            <person name="Sharon I."/>
            <person name="Castelle C.J."/>
            <person name="Probst A.J."/>
            <person name="Thomas B.C."/>
            <person name="Singh A."/>
            <person name="Wilkins M.J."/>
            <person name="Karaoz U."/>
            <person name="Brodie E.L."/>
            <person name="Williams K.H."/>
            <person name="Hubbard S.S."/>
            <person name="Banfield J.F."/>
        </authorList>
    </citation>
    <scope>NUCLEOTIDE SEQUENCE [LARGE SCALE GENOMIC DNA]</scope>
</reference>
<dbReference type="EMBL" id="MGET01000031">
    <property type="protein sequence ID" value="OGL89607.1"/>
    <property type="molecule type" value="Genomic_DNA"/>
</dbReference>
<sequence length="157" mass="18295">MRCFAVIMANNGKLIKNIYLWEKLFNFQGEVDEVSQGRQDLQSVNWMSLQSTRKAKTFADKALCTFFVLRSDMPDTTEFRPGIRILTEYTFIKHLRDVLRQAREQGAAKPKAVQTRRQLLKDVETEDLWGMLKGTGERDWMSQPANFMAIMLELKAR</sequence>